<keyword evidence="2" id="KW-1185">Reference proteome</keyword>
<gene>
    <name evidence="1" type="ORF">PILCRDRAFT_3751</name>
</gene>
<dbReference type="HOGENOM" id="CLU_880317_0_0_1"/>
<proteinExistence type="predicted"/>
<sequence>MNNEFGIHLDGHYNNNNVRFGARHSQISPVNIVSKCSRVSYITPREQLVKMLRPSQAEAKPSLAALARPTVSESPSCQKRGQSCSFQAKPGQHITSKAAKLAEAKRQIGLETDICELILAKKAWGKESLLRQKELEATLQSTSWSSTTKKALMTCSTTLAQNESILHANSSGKVCTTKGVACTAANPYPIQAQLEARSASHEPLNVTMLGDITGTNSNDGFSVTDIALPKLPAVDVNWDGFMSPTDENFTDFNLTSNYDVTSQLLPSNLDYTPDFNTMLVPTTADGGLWGHNIQSTGDQLQDGAPDILQQFLNNFQ</sequence>
<accession>A0A0C3GBN9</accession>
<evidence type="ECO:0000313" key="2">
    <source>
        <dbReference type="Proteomes" id="UP000054166"/>
    </source>
</evidence>
<protein>
    <submittedName>
        <fullName evidence="1">Uncharacterized protein</fullName>
    </submittedName>
</protein>
<reference evidence="2" key="2">
    <citation type="submission" date="2015-01" db="EMBL/GenBank/DDBJ databases">
        <title>Evolutionary Origins and Diversification of the Mycorrhizal Mutualists.</title>
        <authorList>
            <consortium name="DOE Joint Genome Institute"/>
            <consortium name="Mycorrhizal Genomics Consortium"/>
            <person name="Kohler A."/>
            <person name="Kuo A."/>
            <person name="Nagy L.G."/>
            <person name="Floudas D."/>
            <person name="Copeland A."/>
            <person name="Barry K.W."/>
            <person name="Cichocki N."/>
            <person name="Veneault-Fourrey C."/>
            <person name="LaButti K."/>
            <person name="Lindquist E.A."/>
            <person name="Lipzen A."/>
            <person name="Lundell T."/>
            <person name="Morin E."/>
            <person name="Murat C."/>
            <person name="Riley R."/>
            <person name="Ohm R."/>
            <person name="Sun H."/>
            <person name="Tunlid A."/>
            <person name="Henrissat B."/>
            <person name="Grigoriev I.V."/>
            <person name="Hibbett D.S."/>
            <person name="Martin F."/>
        </authorList>
    </citation>
    <scope>NUCLEOTIDE SEQUENCE [LARGE SCALE GENOMIC DNA]</scope>
    <source>
        <strain evidence="2">F 1598</strain>
    </source>
</reference>
<dbReference type="EMBL" id="KN832978">
    <property type="protein sequence ID" value="KIM88056.1"/>
    <property type="molecule type" value="Genomic_DNA"/>
</dbReference>
<name>A0A0C3GBN9_PILCF</name>
<organism evidence="1 2">
    <name type="scientific">Piloderma croceum (strain F 1598)</name>
    <dbReference type="NCBI Taxonomy" id="765440"/>
    <lineage>
        <taxon>Eukaryota</taxon>
        <taxon>Fungi</taxon>
        <taxon>Dikarya</taxon>
        <taxon>Basidiomycota</taxon>
        <taxon>Agaricomycotina</taxon>
        <taxon>Agaricomycetes</taxon>
        <taxon>Agaricomycetidae</taxon>
        <taxon>Atheliales</taxon>
        <taxon>Atheliaceae</taxon>
        <taxon>Piloderma</taxon>
    </lineage>
</organism>
<dbReference type="InParanoid" id="A0A0C3GBN9"/>
<dbReference type="AlphaFoldDB" id="A0A0C3GBN9"/>
<evidence type="ECO:0000313" key="1">
    <source>
        <dbReference type="EMBL" id="KIM88056.1"/>
    </source>
</evidence>
<dbReference type="Proteomes" id="UP000054166">
    <property type="component" value="Unassembled WGS sequence"/>
</dbReference>
<reference evidence="1 2" key="1">
    <citation type="submission" date="2014-04" db="EMBL/GenBank/DDBJ databases">
        <authorList>
            <consortium name="DOE Joint Genome Institute"/>
            <person name="Kuo A."/>
            <person name="Tarkka M."/>
            <person name="Buscot F."/>
            <person name="Kohler A."/>
            <person name="Nagy L.G."/>
            <person name="Floudas D."/>
            <person name="Copeland A."/>
            <person name="Barry K.W."/>
            <person name="Cichocki N."/>
            <person name="Veneault-Fourrey C."/>
            <person name="LaButti K."/>
            <person name="Lindquist E.A."/>
            <person name="Lipzen A."/>
            <person name="Lundell T."/>
            <person name="Morin E."/>
            <person name="Murat C."/>
            <person name="Sun H."/>
            <person name="Tunlid A."/>
            <person name="Henrissat B."/>
            <person name="Grigoriev I.V."/>
            <person name="Hibbett D.S."/>
            <person name="Martin F."/>
            <person name="Nordberg H.P."/>
            <person name="Cantor M.N."/>
            <person name="Hua S.X."/>
        </authorList>
    </citation>
    <scope>NUCLEOTIDE SEQUENCE [LARGE SCALE GENOMIC DNA]</scope>
    <source>
        <strain evidence="1 2">F 1598</strain>
    </source>
</reference>